<dbReference type="GO" id="GO:0004097">
    <property type="term" value="F:catechol oxidase activity"/>
    <property type="evidence" value="ECO:0007669"/>
    <property type="project" value="InterPro"/>
</dbReference>
<dbReference type="Pfam" id="PF12143">
    <property type="entry name" value="PPO1_KFDV"/>
    <property type="match status" value="1"/>
</dbReference>
<keyword evidence="2" id="KW-0883">Thioether bond</keyword>
<accession>A0AAD2E0S8</accession>
<dbReference type="PANTHER" id="PTHR11474">
    <property type="entry name" value="TYROSINASE FAMILY MEMBER"/>
    <property type="match status" value="1"/>
</dbReference>
<evidence type="ECO:0000313" key="5">
    <source>
        <dbReference type="Proteomes" id="UP000834106"/>
    </source>
</evidence>
<dbReference type="PANTHER" id="PTHR11474:SF95">
    <property type="entry name" value="POLYPHENOL OXIDASE, CHLOROPLASTIC-LIKE"/>
    <property type="match status" value="1"/>
</dbReference>
<organism evidence="4 5">
    <name type="scientific">Fraxinus pennsylvanica</name>
    <dbReference type="NCBI Taxonomy" id="56036"/>
    <lineage>
        <taxon>Eukaryota</taxon>
        <taxon>Viridiplantae</taxon>
        <taxon>Streptophyta</taxon>
        <taxon>Embryophyta</taxon>
        <taxon>Tracheophyta</taxon>
        <taxon>Spermatophyta</taxon>
        <taxon>Magnoliopsida</taxon>
        <taxon>eudicotyledons</taxon>
        <taxon>Gunneridae</taxon>
        <taxon>Pentapetalae</taxon>
        <taxon>asterids</taxon>
        <taxon>lamiids</taxon>
        <taxon>Lamiales</taxon>
        <taxon>Oleaceae</taxon>
        <taxon>Oleeae</taxon>
        <taxon>Fraxinus</taxon>
    </lineage>
</organism>
<dbReference type="InterPro" id="IPR022740">
    <property type="entry name" value="Polyphenol_oxidase_C"/>
</dbReference>
<dbReference type="InterPro" id="IPR008922">
    <property type="entry name" value="Di-copper_centre_dom_sf"/>
</dbReference>
<evidence type="ECO:0000256" key="2">
    <source>
        <dbReference type="ARBA" id="ARBA00022784"/>
    </source>
</evidence>
<gene>
    <name evidence="4" type="ORF">FPE_LOCUS20329</name>
</gene>
<protein>
    <recommendedName>
        <fullName evidence="3">Tyrosinase copper-binding domain-containing protein</fullName>
    </recommendedName>
</protein>
<dbReference type="Proteomes" id="UP000834106">
    <property type="component" value="Chromosome 12"/>
</dbReference>
<dbReference type="PROSITE" id="PS00497">
    <property type="entry name" value="TYROSINASE_1"/>
    <property type="match status" value="1"/>
</dbReference>
<evidence type="ECO:0000259" key="3">
    <source>
        <dbReference type="PROSITE" id="PS00497"/>
    </source>
</evidence>
<dbReference type="InterPro" id="IPR050316">
    <property type="entry name" value="Tyrosinase/Hemocyanin"/>
</dbReference>
<keyword evidence="5" id="KW-1185">Reference proteome</keyword>
<dbReference type="EMBL" id="OU503047">
    <property type="protein sequence ID" value="CAI9772899.1"/>
    <property type="molecule type" value="Genomic_DNA"/>
</dbReference>
<reference evidence="4" key="1">
    <citation type="submission" date="2023-05" db="EMBL/GenBank/DDBJ databases">
        <authorList>
            <person name="Huff M."/>
        </authorList>
    </citation>
    <scope>NUCLEOTIDE SEQUENCE</scope>
</reference>
<sequence>MKGLPSDDPRSFMQQANVHCAYCNLTFEETGHENVKLQIHNCWLFLPWHRWYLYFYERIMGKLIGDPHFGLPYWNWDNPHGGMTMPAMFVDPCSSLFDDKRNQNHLPPKLVDLGYSPGANEIKPPAKVIRDNLCIVYTDLVRATTPECLYGKRYVAGDPPSPGAGSVDRGCRNAVHLWVGDPRQPTQEDMGNFYSTGREPLFFSHHANIDRLCVVVPRPKKSRSAQEKDEEEELLVIEGIEVDTGNSIKFDVFVNDIDNFDDFDKAEYASTFSQVRHKNSSNVKTSITLALNELLEVEDDDEILVSLPKVGGDGITIGGIKITYSSRAPEEISNVFARHEILKTLVQPGWQQPNPLRFEPALRSRFRQRLGWSPIALHRRRKEWHASSRSFKG</sequence>
<dbReference type="InterPro" id="IPR002227">
    <property type="entry name" value="Tyrosinase_Cu-bd"/>
</dbReference>
<name>A0AAD2E0S8_9LAMI</name>
<dbReference type="PRINTS" id="PR00092">
    <property type="entry name" value="TYROSINASE"/>
</dbReference>
<evidence type="ECO:0000313" key="4">
    <source>
        <dbReference type="EMBL" id="CAI9772899.1"/>
    </source>
</evidence>
<keyword evidence="1" id="KW-0479">Metal-binding</keyword>
<feature type="domain" description="Tyrosinase copper-binding" evidence="3">
    <location>
        <begin position="40"/>
        <end position="57"/>
    </location>
</feature>
<proteinExistence type="predicted"/>
<dbReference type="Pfam" id="PF00264">
    <property type="entry name" value="Tyrosinase"/>
    <property type="match status" value="1"/>
</dbReference>
<dbReference type="SUPFAM" id="SSF48056">
    <property type="entry name" value="Di-copper centre-containing domain"/>
    <property type="match status" value="1"/>
</dbReference>
<evidence type="ECO:0000256" key="1">
    <source>
        <dbReference type="ARBA" id="ARBA00022723"/>
    </source>
</evidence>
<dbReference type="AlphaFoldDB" id="A0AAD2E0S8"/>
<dbReference type="GO" id="GO:0046872">
    <property type="term" value="F:metal ion binding"/>
    <property type="evidence" value="ECO:0007669"/>
    <property type="project" value="UniProtKB-KW"/>
</dbReference>
<dbReference type="Gene3D" id="1.10.1280.10">
    <property type="entry name" value="Di-copper center containing domain from catechol oxidase"/>
    <property type="match status" value="1"/>
</dbReference>